<reference evidence="1" key="1">
    <citation type="submission" date="2022-02" db="EMBL/GenBank/DDBJ databases">
        <title>Aestuariibaculum sp., a marine bacterium isolated from sediment in Guangxi.</title>
        <authorList>
            <person name="Ying J."/>
        </authorList>
    </citation>
    <scope>NUCLEOTIDE SEQUENCE</scope>
    <source>
        <strain evidence="1">L182</strain>
    </source>
</reference>
<evidence type="ECO:0000313" key="1">
    <source>
        <dbReference type="EMBL" id="MCH4554385.1"/>
    </source>
</evidence>
<dbReference type="InterPro" id="IPR011059">
    <property type="entry name" value="Metal-dep_hydrolase_composite"/>
</dbReference>
<feature type="non-terminal residue" evidence="1">
    <location>
        <position position="84"/>
    </location>
</feature>
<name>A0ABS9RN62_9FLAO</name>
<sequence length="84" mass="9259">VQIAEDIEQPEGCDVIEADGFLAIPGFVDAHKHLWQAALRGICGDMTLLGYFETIRQNYIASYRPEDVRVGNYACALELLNSGS</sequence>
<accession>A0ABS9RN62</accession>
<dbReference type="Proteomes" id="UP001156141">
    <property type="component" value="Unassembled WGS sequence"/>
</dbReference>
<dbReference type="Gene3D" id="3.20.20.140">
    <property type="entry name" value="Metal-dependent hydrolases"/>
    <property type="match status" value="1"/>
</dbReference>
<feature type="non-terminal residue" evidence="1">
    <location>
        <position position="1"/>
    </location>
</feature>
<keyword evidence="2" id="KW-1185">Reference proteome</keyword>
<organism evidence="1 2">
    <name type="scientific">Aestuariibaculum lutulentum</name>
    <dbReference type="NCBI Taxonomy" id="2920935"/>
    <lineage>
        <taxon>Bacteria</taxon>
        <taxon>Pseudomonadati</taxon>
        <taxon>Bacteroidota</taxon>
        <taxon>Flavobacteriia</taxon>
        <taxon>Flavobacteriales</taxon>
        <taxon>Flavobacteriaceae</taxon>
    </lineage>
</organism>
<comment type="caution">
    <text evidence="1">The sequence shown here is derived from an EMBL/GenBank/DDBJ whole genome shotgun (WGS) entry which is preliminary data.</text>
</comment>
<evidence type="ECO:0000313" key="2">
    <source>
        <dbReference type="Proteomes" id="UP001156141"/>
    </source>
</evidence>
<dbReference type="RefSeq" id="WP_240575837.1">
    <property type="nucleotide sequence ID" value="NZ_JAKVQD010000295.1"/>
</dbReference>
<gene>
    <name evidence="1" type="ORF">MKW35_17320</name>
</gene>
<dbReference type="Gene3D" id="2.30.40.10">
    <property type="entry name" value="Urease, subunit C, domain 1"/>
    <property type="match status" value="1"/>
</dbReference>
<dbReference type="SUPFAM" id="SSF51556">
    <property type="entry name" value="Metallo-dependent hydrolases"/>
    <property type="match status" value="1"/>
</dbReference>
<dbReference type="EMBL" id="JAKVQD010000295">
    <property type="protein sequence ID" value="MCH4554385.1"/>
    <property type="molecule type" value="Genomic_DNA"/>
</dbReference>
<proteinExistence type="predicted"/>
<dbReference type="InterPro" id="IPR032466">
    <property type="entry name" value="Metal_Hydrolase"/>
</dbReference>
<protein>
    <submittedName>
        <fullName evidence="1">Uncharacterized protein</fullName>
    </submittedName>
</protein>
<dbReference type="SUPFAM" id="SSF51338">
    <property type="entry name" value="Composite domain of metallo-dependent hydrolases"/>
    <property type="match status" value="1"/>
</dbReference>